<evidence type="ECO:0000256" key="5">
    <source>
        <dbReference type="ARBA" id="ARBA00023242"/>
    </source>
</evidence>
<evidence type="ECO:0000256" key="1">
    <source>
        <dbReference type="ARBA" id="ARBA00004123"/>
    </source>
</evidence>
<accession>A0A061BAB3</accession>
<dbReference type="GO" id="GO:0008270">
    <property type="term" value="F:zinc ion binding"/>
    <property type="evidence" value="ECO:0007669"/>
    <property type="project" value="UniProtKB-KW"/>
</dbReference>
<dbReference type="Pfam" id="PF04937">
    <property type="entry name" value="DUF659"/>
    <property type="match status" value="1"/>
</dbReference>
<evidence type="ECO:0000256" key="6">
    <source>
        <dbReference type="SAM" id="MobiDB-lite"/>
    </source>
</evidence>
<reference evidence="8" key="1">
    <citation type="journal article" date="2014" name="Genome Announc.">
        <title>Draft genome sequence of Rhodosporidium toruloides CECT1137, an oleaginous yeast of biotechnological interest.</title>
        <authorList>
            <person name="Morin N."/>
            <person name="Calcas X."/>
            <person name="Devillers H."/>
            <person name="Durrens P."/>
            <person name="Sherman D.J."/>
            <person name="Nicaud J.-M."/>
            <person name="Neuveglise C."/>
        </authorList>
    </citation>
    <scope>NUCLEOTIDE SEQUENCE</scope>
    <source>
        <strain evidence="8">CECT1137</strain>
    </source>
</reference>
<dbReference type="AlphaFoldDB" id="A0A061BAB3"/>
<dbReference type="InterPro" id="IPR007021">
    <property type="entry name" value="DUF659"/>
</dbReference>
<proteinExistence type="predicted"/>
<name>A0A061BAB3_RHOTO</name>
<evidence type="ECO:0000256" key="4">
    <source>
        <dbReference type="ARBA" id="ARBA00022833"/>
    </source>
</evidence>
<dbReference type="EMBL" id="LK052948">
    <property type="protein sequence ID" value="CDR46874.1"/>
    <property type="molecule type" value="Genomic_DNA"/>
</dbReference>
<evidence type="ECO:0000313" key="8">
    <source>
        <dbReference type="EMBL" id="CDR46874.1"/>
    </source>
</evidence>
<dbReference type="PANTHER" id="PTHR46481">
    <property type="entry name" value="ZINC FINGER BED DOMAIN-CONTAINING PROTEIN 4"/>
    <property type="match status" value="1"/>
</dbReference>
<evidence type="ECO:0000259" key="7">
    <source>
        <dbReference type="Pfam" id="PF04937"/>
    </source>
</evidence>
<organism evidence="8">
    <name type="scientific">Rhodotorula toruloides</name>
    <name type="common">Yeast</name>
    <name type="synonym">Rhodosporidium toruloides</name>
    <dbReference type="NCBI Taxonomy" id="5286"/>
    <lineage>
        <taxon>Eukaryota</taxon>
        <taxon>Fungi</taxon>
        <taxon>Dikarya</taxon>
        <taxon>Basidiomycota</taxon>
        <taxon>Pucciniomycotina</taxon>
        <taxon>Microbotryomycetes</taxon>
        <taxon>Sporidiobolales</taxon>
        <taxon>Sporidiobolaceae</taxon>
        <taxon>Rhodotorula</taxon>
    </lineage>
</organism>
<comment type="subcellular location">
    <subcellularLocation>
        <location evidence="1">Nucleus</location>
    </subcellularLocation>
</comment>
<feature type="domain" description="DUF659" evidence="7">
    <location>
        <begin position="179"/>
        <end position="322"/>
    </location>
</feature>
<sequence>MSGKRQGKTRNPAWNHFIKLEEDLSAGGILVEAKYNTIHYKAWCKPEFERRLRALEVQEGVAGTRGASSLLSSEDARRRKATVLADMSWIPGRPKENLAPHVAECKETQSLSSVKPSKADLPDRRITLHFVRRRFTDAEYQEFKRDVLEVVVGTNTPFSWVDHPLVRRWVAKWIGAKLPTRNTLTGTLLRRAVDELNVAVGKNVRGKMATLTFDGWNNIKRQHLVAFVLTVDGVSYTVAVEDTSSEKKGGAEAYALLVKHLEAVQAKYGVVVVGVCTDSGSDCAWARGQLLKTMPTIIVVPCYAHQINLVVGDLFKKRNGETSMFKTVADEIIKVVSWFCEHSRAYAMLRNAQKKKGFPRILALVYPVATRWSSQHACAARLLEVMKPMRTLLIDDRERLLAAGGTGKDAQDKAEGVLKLVADDAFWKRVEGLVSILQPLAVAANIAQATSCRLDQVFLLFGRLFLQYRQVQQREEASEDTSLLVSEGATRIISSLESRWIKADQEVFLVAALLNPFFGRTRLPFSAVAHQWAGDTLLSILKRLSTTPGRSTDARGAFADHLLEIEELRQQAERKNASPNPVDVWLVYVGTHGETSIARLALRVLAVVPNTAANERVFSAWSLIHTKTRNRLGHDLVMDAARLRAHLLDNLPQRSRQKRETAPNGAPSPSPLLSTRAAAAVSSSIAEIDVDDLLDLDATIENVARSWFRRELEAEEQQFEEEDALLGSAKLTLEDIFKDDKRLEEVRATVRARWAEGEAAMEAEAAQFESVSAEGGPSEVVELGKRQHEEIVLSDDDDEEEAWETIG</sequence>
<evidence type="ECO:0000256" key="3">
    <source>
        <dbReference type="ARBA" id="ARBA00022771"/>
    </source>
</evidence>
<dbReference type="PANTHER" id="PTHR46481:SF10">
    <property type="entry name" value="ZINC FINGER BED DOMAIN-CONTAINING PROTEIN 39"/>
    <property type="match status" value="1"/>
</dbReference>
<protein>
    <submittedName>
        <fullName evidence="8">RHTO0S13e02784g1_1</fullName>
    </submittedName>
</protein>
<keyword evidence="2" id="KW-0479">Metal-binding</keyword>
<keyword evidence="4" id="KW-0862">Zinc</keyword>
<dbReference type="InterPro" id="IPR012337">
    <property type="entry name" value="RNaseH-like_sf"/>
</dbReference>
<keyword evidence="5" id="KW-0539">Nucleus</keyword>
<evidence type="ECO:0000256" key="2">
    <source>
        <dbReference type="ARBA" id="ARBA00022723"/>
    </source>
</evidence>
<dbReference type="OrthoDB" id="2423954at2759"/>
<feature type="region of interest" description="Disordered" evidence="6">
    <location>
        <begin position="652"/>
        <end position="673"/>
    </location>
</feature>
<keyword evidence="3" id="KW-0863">Zinc-finger</keyword>
<dbReference type="GO" id="GO:0005634">
    <property type="term" value="C:nucleus"/>
    <property type="evidence" value="ECO:0007669"/>
    <property type="project" value="UniProtKB-SubCell"/>
</dbReference>
<gene>
    <name evidence="8" type="ORF">RHTO0S_13e02784g</name>
</gene>
<dbReference type="SUPFAM" id="SSF53098">
    <property type="entry name" value="Ribonuclease H-like"/>
    <property type="match status" value="1"/>
</dbReference>
<dbReference type="InterPro" id="IPR052035">
    <property type="entry name" value="ZnF_BED_domain_contain"/>
</dbReference>